<dbReference type="GO" id="GO:0008270">
    <property type="term" value="F:zinc ion binding"/>
    <property type="evidence" value="ECO:0007669"/>
    <property type="project" value="UniProtKB-UniRule"/>
</dbReference>
<dbReference type="EC" id="3.1.1.96" evidence="4"/>
<evidence type="ECO:0000256" key="3">
    <source>
        <dbReference type="ARBA" id="ARBA00022833"/>
    </source>
</evidence>
<accession>M0NRS7</accession>
<evidence type="ECO:0000256" key="1">
    <source>
        <dbReference type="ARBA" id="ARBA00022723"/>
    </source>
</evidence>
<feature type="region of interest" description="Disordered" evidence="5">
    <location>
        <begin position="452"/>
        <end position="475"/>
    </location>
</feature>
<comment type="catalytic activity">
    <reaction evidence="4">
        <text>a D-aminoacyl-tRNA + H2O = a tRNA + a D-alpha-amino acid + H(+)</text>
        <dbReference type="Rhea" id="RHEA:13953"/>
        <dbReference type="Rhea" id="RHEA-COMP:10123"/>
        <dbReference type="Rhea" id="RHEA-COMP:10124"/>
        <dbReference type="ChEBI" id="CHEBI:15377"/>
        <dbReference type="ChEBI" id="CHEBI:15378"/>
        <dbReference type="ChEBI" id="CHEBI:59871"/>
        <dbReference type="ChEBI" id="CHEBI:78442"/>
        <dbReference type="ChEBI" id="CHEBI:79333"/>
        <dbReference type="EC" id="3.1.1.96"/>
    </reaction>
</comment>
<dbReference type="OrthoDB" id="9863at2157"/>
<evidence type="ECO:0000313" key="7">
    <source>
        <dbReference type="Proteomes" id="UP000011546"/>
    </source>
</evidence>
<dbReference type="GO" id="GO:0051499">
    <property type="term" value="F:D-aminoacyl-tRNA deacylase activity"/>
    <property type="evidence" value="ECO:0007669"/>
    <property type="project" value="UniProtKB-UniRule"/>
</dbReference>
<dbReference type="GO" id="GO:0106026">
    <property type="term" value="F:Gly-tRNA(Ala) deacylase activity"/>
    <property type="evidence" value="ECO:0007669"/>
    <property type="project" value="RHEA"/>
</dbReference>
<organism evidence="6 7">
    <name type="scientific">Halorubrum kocurii JCM 14978</name>
    <dbReference type="NCBI Taxonomy" id="1230456"/>
    <lineage>
        <taxon>Archaea</taxon>
        <taxon>Methanobacteriati</taxon>
        <taxon>Methanobacteriota</taxon>
        <taxon>Stenosarchaea group</taxon>
        <taxon>Halobacteria</taxon>
        <taxon>Halobacteriales</taxon>
        <taxon>Haloferacaceae</taxon>
        <taxon>Halorubrum</taxon>
    </lineage>
</organism>
<keyword evidence="2 4" id="KW-0378">Hydrolase</keyword>
<dbReference type="Proteomes" id="UP000011546">
    <property type="component" value="Unassembled WGS sequence"/>
</dbReference>
<dbReference type="HAMAP" id="MF_00562">
    <property type="entry name" value="Deacylase_DtdA"/>
    <property type="match status" value="1"/>
</dbReference>
<dbReference type="PANTHER" id="PTHR34667:SF1">
    <property type="entry name" value="D-AMINOACYL-TRNA DEACYLASE"/>
    <property type="match status" value="1"/>
</dbReference>
<sequence length="475" mass="49870">MIAIVVSRADSASEHIGEHLLDLGDWERRDDPSRPDADGGGTYYRTDGFELRAFDDLHIDLADPAAAFGGDESTDNAEETDADDTPEFLAFVSRHSGETGALLTAHVTGNFGPAPYGGEPETLARAAPGAEKRVVEALAAHAPEGYDVGIECTHHGPTATSVPSLFVELGSDEPQWTDPEAARAVARAVLDLRGTGADLIDEANAGGDPRPQPHPRHVVGFGGGHYAPRFTRIVRETEWAVGHVGADWALGDMGAPDANRAVIEQAFARSRADLAVIEGDKPDLAATVEDLGHRVVSETWVREVGDRPLPLVERLEADLATVDEGLRFGEVVPASADAVRITPLPTDLLSRAQGVDPEATRAAVEANAVAFDTEQAGTRAAGRVAFAADAASPGYGDLVAGLAGVLERGYDAVEVTDDAVIARETAFDPGLAAERGVPEGPAFGRLADGEPVEIDGETVAPGDVSRARTDRFPIE</sequence>
<dbReference type="InterPro" id="IPR007508">
    <property type="entry name" value="DtdA"/>
</dbReference>
<dbReference type="STRING" id="1230456.C468_13316"/>
<evidence type="ECO:0000313" key="6">
    <source>
        <dbReference type="EMBL" id="EMA60298.1"/>
    </source>
</evidence>
<dbReference type="Pfam" id="PF04414">
    <property type="entry name" value="tRNA_deacylase"/>
    <property type="match status" value="1"/>
</dbReference>
<dbReference type="Gene3D" id="3.40.50.10700">
    <property type="entry name" value="AF0625-like"/>
    <property type="match status" value="1"/>
</dbReference>
<comment type="cofactor">
    <cofactor evidence="4">
        <name>Zn(2+)</name>
        <dbReference type="ChEBI" id="CHEBI:29105"/>
    </cofactor>
    <text evidence="4">Binds 2 Zn(2+) ions per subunit.</text>
</comment>
<dbReference type="PANTHER" id="PTHR34667">
    <property type="entry name" value="D-AMINOACYL-TRNA DEACYLASE"/>
    <property type="match status" value="1"/>
</dbReference>
<dbReference type="AlphaFoldDB" id="M0NRS7"/>
<comment type="catalytic activity">
    <reaction evidence="4">
        <text>glycyl-tRNA(Ala) + H2O = tRNA(Ala) + glycine + H(+)</text>
        <dbReference type="Rhea" id="RHEA:53744"/>
        <dbReference type="Rhea" id="RHEA-COMP:9657"/>
        <dbReference type="Rhea" id="RHEA-COMP:13640"/>
        <dbReference type="ChEBI" id="CHEBI:15377"/>
        <dbReference type="ChEBI" id="CHEBI:15378"/>
        <dbReference type="ChEBI" id="CHEBI:57305"/>
        <dbReference type="ChEBI" id="CHEBI:78442"/>
        <dbReference type="ChEBI" id="CHEBI:78522"/>
        <dbReference type="EC" id="3.1.1.96"/>
    </reaction>
</comment>
<dbReference type="GO" id="GO:0019478">
    <property type="term" value="P:D-amino acid catabolic process"/>
    <property type="evidence" value="ECO:0007669"/>
    <property type="project" value="UniProtKB-UniRule"/>
</dbReference>
<dbReference type="EMBL" id="AOJH01000081">
    <property type="protein sequence ID" value="EMA60298.1"/>
    <property type="molecule type" value="Genomic_DNA"/>
</dbReference>
<keyword evidence="3 4" id="KW-0862">Zinc</keyword>
<reference evidence="6 7" key="1">
    <citation type="journal article" date="2014" name="PLoS Genet.">
        <title>Phylogenetically driven sequencing of extremely halophilic archaea reveals strategies for static and dynamic osmo-response.</title>
        <authorList>
            <person name="Becker E.A."/>
            <person name="Seitzer P.M."/>
            <person name="Tritt A."/>
            <person name="Larsen D."/>
            <person name="Krusor M."/>
            <person name="Yao A.I."/>
            <person name="Wu D."/>
            <person name="Madern D."/>
            <person name="Eisen J.A."/>
            <person name="Darling A.E."/>
            <person name="Facciotti M.T."/>
        </authorList>
    </citation>
    <scope>NUCLEOTIDE SEQUENCE [LARGE SCALE GENOMIC DNA]</scope>
    <source>
        <strain evidence="6 7">JCM 14978</strain>
    </source>
</reference>
<comment type="similarity">
    <text evidence="4">Belongs to the DtdA deacylase family.</text>
</comment>
<protein>
    <recommendedName>
        <fullName evidence="4">D-aminoacyl-tRNA deacylase</fullName>
        <ecNumber evidence="4">3.1.1.96</ecNumber>
    </recommendedName>
</protein>
<evidence type="ECO:0000256" key="5">
    <source>
        <dbReference type="SAM" id="MobiDB-lite"/>
    </source>
</evidence>
<proteinExistence type="inferred from homology"/>
<evidence type="ECO:0000256" key="4">
    <source>
        <dbReference type="HAMAP-Rule" id="MF_00562"/>
    </source>
</evidence>
<dbReference type="RefSeq" id="WP_008849336.1">
    <property type="nucleotide sequence ID" value="NZ_AOJH01000081.1"/>
</dbReference>
<feature type="region of interest" description="Disordered" evidence="5">
    <location>
        <begin position="21"/>
        <end position="42"/>
    </location>
</feature>
<feature type="compositionally biased region" description="Basic and acidic residues" evidence="5">
    <location>
        <begin position="21"/>
        <end position="37"/>
    </location>
</feature>
<dbReference type="SUPFAM" id="SSF142535">
    <property type="entry name" value="AF0625-like"/>
    <property type="match status" value="1"/>
</dbReference>
<keyword evidence="1 4" id="KW-0479">Metal-binding</keyword>
<feature type="compositionally biased region" description="Basic and acidic residues" evidence="5">
    <location>
        <begin position="465"/>
        <end position="475"/>
    </location>
</feature>
<evidence type="ECO:0000256" key="2">
    <source>
        <dbReference type="ARBA" id="ARBA00022801"/>
    </source>
</evidence>
<comment type="subunit">
    <text evidence="4">Monomer.</text>
</comment>
<dbReference type="InterPro" id="IPR018033">
    <property type="entry name" value="Deacylase_DtdA_archaea"/>
</dbReference>
<gene>
    <name evidence="4" type="primary">dtdA</name>
    <name evidence="6" type="ORF">C468_13316</name>
</gene>
<dbReference type="PATRIC" id="fig|1230456.3.peg.2647"/>
<name>M0NRS7_9EURY</name>
<comment type="function">
    <text evidence="4">D-aminoacyl-tRNA deacylase with broad substrate specificity. By recycling D-aminoacyl-tRNA to D-amino acids and free tRNA molecules, this enzyme counteracts the toxicity associated with the formation of D-aminoacyl-tRNA entities in vivo.</text>
</comment>
<keyword evidence="7" id="KW-1185">Reference proteome</keyword>
<comment type="caution">
    <text evidence="6">The sequence shown here is derived from an EMBL/GenBank/DDBJ whole genome shotgun (WGS) entry which is preliminary data.</text>
</comment>
<dbReference type="Gene3D" id="3.40.630.50">
    <property type="entry name" value="AF0625-like"/>
    <property type="match status" value="1"/>
</dbReference>
<dbReference type="NCBIfam" id="NF011435">
    <property type="entry name" value="PRK14866.1-1"/>
    <property type="match status" value="1"/>
</dbReference>